<sequence length="128" mass="14022">MSSITVAAINKLANISLLPIMELYMPMYDKRISYIKFAHLSPNAPAVDIALPDGTKLFTNIKYKQYTDYINAAPGNYTLLVKPTGTDQVALTVPNVNLLPGKIYTVYAVGLLGETPPLDAIISIDNEY</sequence>
<evidence type="ECO:0000313" key="2">
    <source>
        <dbReference type="EMBL" id="MPM72935.1"/>
    </source>
</evidence>
<protein>
    <recommendedName>
        <fullName evidence="1">DUF4397 domain-containing protein</fullName>
    </recommendedName>
</protein>
<feature type="domain" description="DUF4397" evidence="1">
    <location>
        <begin position="33"/>
        <end position="112"/>
    </location>
</feature>
<dbReference type="InterPro" id="IPR025510">
    <property type="entry name" value="DUF4397"/>
</dbReference>
<organism evidence="2">
    <name type="scientific">bioreactor metagenome</name>
    <dbReference type="NCBI Taxonomy" id="1076179"/>
    <lineage>
        <taxon>unclassified sequences</taxon>
        <taxon>metagenomes</taxon>
        <taxon>ecological metagenomes</taxon>
    </lineage>
</organism>
<comment type="caution">
    <text evidence="2">The sequence shown here is derived from an EMBL/GenBank/DDBJ whole genome shotgun (WGS) entry which is preliminary data.</text>
</comment>
<name>A0A645C5U7_9ZZZZ</name>
<dbReference type="EMBL" id="VSSQ01025049">
    <property type="protein sequence ID" value="MPM72935.1"/>
    <property type="molecule type" value="Genomic_DNA"/>
</dbReference>
<reference evidence="2" key="1">
    <citation type="submission" date="2019-08" db="EMBL/GenBank/DDBJ databases">
        <authorList>
            <person name="Kucharzyk K."/>
            <person name="Murdoch R.W."/>
            <person name="Higgins S."/>
            <person name="Loffler F."/>
        </authorList>
    </citation>
    <scope>NUCLEOTIDE SEQUENCE</scope>
</reference>
<accession>A0A645C5U7</accession>
<dbReference type="AlphaFoldDB" id="A0A645C5U7"/>
<gene>
    <name evidence="2" type="ORF">SDC9_119911</name>
</gene>
<evidence type="ECO:0000259" key="1">
    <source>
        <dbReference type="Pfam" id="PF14344"/>
    </source>
</evidence>
<proteinExistence type="predicted"/>
<dbReference type="Pfam" id="PF14344">
    <property type="entry name" value="DUF4397"/>
    <property type="match status" value="1"/>
</dbReference>